<dbReference type="GO" id="GO:0030246">
    <property type="term" value="F:carbohydrate binding"/>
    <property type="evidence" value="ECO:0007669"/>
    <property type="project" value="UniProtKB-ARBA"/>
</dbReference>
<dbReference type="InterPro" id="IPR025997">
    <property type="entry name" value="SBP_2_dom"/>
</dbReference>
<feature type="domain" description="Periplasmic binding protein" evidence="4">
    <location>
        <begin position="60"/>
        <end position="316"/>
    </location>
</feature>
<dbReference type="Gene3D" id="3.40.50.2300">
    <property type="match status" value="2"/>
</dbReference>
<evidence type="ECO:0000313" key="5">
    <source>
        <dbReference type="EMBL" id="AEW74742.1"/>
    </source>
</evidence>
<dbReference type="CDD" id="cd19968">
    <property type="entry name" value="PBP1_ABC_IbpA-like"/>
    <property type="match status" value="1"/>
</dbReference>
<dbReference type="AlphaFoldDB" id="G8LMJ6"/>
<dbReference type="PANTHER" id="PTHR46847">
    <property type="entry name" value="D-ALLOSE-BINDING PERIPLASMIC PROTEIN-RELATED"/>
    <property type="match status" value="1"/>
</dbReference>
<name>G8LMJ6_9ENTR</name>
<dbReference type="SUPFAM" id="SSF53822">
    <property type="entry name" value="Periplasmic binding protein-like I"/>
    <property type="match status" value="1"/>
</dbReference>
<comment type="similarity">
    <text evidence="2">Belongs to the bacterial solute-binding protein 2 family.</text>
</comment>
<reference evidence="5 6" key="1">
    <citation type="journal article" date="2011" name="Stand. Genomic Sci.">
        <title>Complete genome of the onion pathogen Enterobacter cloacae EcWSU1.</title>
        <authorList>
            <person name="Humann J.L."/>
            <person name="Wildung M."/>
            <person name="Cheng C.H."/>
            <person name="Lee T."/>
            <person name="Stewart J.E."/>
            <person name="Drew J.C."/>
            <person name="Triplett E.W."/>
            <person name="Main D."/>
            <person name="Schroeder B.K."/>
        </authorList>
    </citation>
    <scope>NUCLEOTIDE SEQUENCE [LARGE SCALE GENOMIC DNA]</scope>
    <source>
        <strain evidence="5 6">EcWSU1</strain>
    </source>
</reference>
<evidence type="ECO:0000256" key="3">
    <source>
        <dbReference type="ARBA" id="ARBA00022729"/>
    </source>
</evidence>
<gene>
    <name evidence="5" type="primary">rbsB</name>
    <name evidence="5" type="ORF">EcWSU1_03314</name>
</gene>
<accession>G8LMJ6</accession>
<dbReference type="GO" id="GO:0055085">
    <property type="term" value="P:transmembrane transport"/>
    <property type="evidence" value="ECO:0007669"/>
    <property type="project" value="UniProtKB-ARBA"/>
</dbReference>
<keyword evidence="3" id="KW-0732">Signal</keyword>
<dbReference type="KEGG" id="eec:EcWSU1_03314"/>
<sequence>MMVNVRCTWRIKRWNPCVASVRSSSKHNHPTQRDIIMKKLILAALIAMTAGAAMAENEQIVFSTPNLAMPFEVHMQRTAVKAAKEMGVKLQVLDGQGSSPKQVADLENAITRGAQGFIVSPNDVNAVSSAVDEIQDANLPVVTLDRSVDSQKKVPHFGANNYKGGQAIGDFVKSKFPNGADILLLTGQPGSSSNIERTKGIRDSLKAGGDKYKIVADQTGNWMRSEGMRIVESVLPSLPKRPQVILSANDDMALGAIEALQGQGVKPGEILVTGFDAVPEALARVRDGWLAVTADQRPGFAVQTAMSQLVANVREKKAITGADYPPTLITKENLQQAERISEAGN</sequence>
<dbReference type="GO" id="GO:0030313">
    <property type="term" value="C:cell envelope"/>
    <property type="evidence" value="ECO:0007669"/>
    <property type="project" value="UniProtKB-SubCell"/>
</dbReference>
<dbReference type="InterPro" id="IPR028082">
    <property type="entry name" value="Peripla_BP_I"/>
</dbReference>
<dbReference type="eggNOG" id="COG1879">
    <property type="taxonomic scope" value="Bacteria"/>
</dbReference>
<dbReference type="HOGENOM" id="CLU_037628_3_2_6"/>
<dbReference type="PANTHER" id="PTHR46847:SF1">
    <property type="entry name" value="D-ALLOSE-BINDING PERIPLASMIC PROTEIN-RELATED"/>
    <property type="match status" value="1"/>
</dbReference>
<evidence type="ECO:0000313" key="6">
    <source>
        <dbReference type="Proteomes" id="UP000007838"/>
    </source>
</evidence>
<protein>
    <submittedName>
        <fullName evidence="5">D-ribose-binding periplasmic protein</fullName>
    </submittedName>
</protein>
<dbReference type="Proteomes" id="UP000007838">
    <property type="component" value="Chromosome"/>
</dbReference>
<dbReference type="EMBL" id="CP002886">
    <property type="protein sequence ID" value="AEW74742.1"/>
    <property type="molecule type" value="Genomic_DNA"/>
</dbReference>
<evidence type="ECO:0000256" key="1">
    <source>
        <dbReference type="ARBA" id="ARBA00004196"/>
    </source>
</evidence>
<proteinExistence type="inferred from homology"/>
<dbReference type="Pfam" id="PF13407">
    <property type="entry name" value="Peripla_BP_4"/>
    <property type="match status" value="1"/>
</dbReference>
<evidence type="ECO:0000259" key="4">
    <source>
        <dbReference type="Pfam" id="PF13407"/>
    </source>
</evidence>
<comment type="subcellular location">
    <subcellularLocation>
        <location evidence="1">Cell envelope</location>
    </subcellularLocation>
</comment>
<organism evidence="5 6">
    <name type="scientific">Enterobacter ludwigii</name>
    <dbReference type="NCBI Taxonomy" id="299767"/>
    <lineage>
        <taxon>Bacteria</taxon>
        <taxon>Pseudomonadati</taxon>
        <taxon>Pseudomonadota</taxon>
        <taxon>Gammaproteobacteria</taxon>
        <taxon>Enterobacterales</taxon>
        <taxon>Enterobacteriaceae</taxon>
        <taxon>Enterobacter</taxon>
        <taxon>Enterobacter cloacae complex</taxon>
    </lineage>
</organism>
<evidence type="ECO:0000256" key="2">
    <source>
        <dbReference type="ARBA" id="ARBA00007639"/>
    </source>
</evidence>